<protein>
    <submittedName>
        <fullName evidence="1">Uncharacterized protein</fullName>
    </submittedName>
</protein>
<dbReference type="KEGG" id="tro:trd_0935"/>
<organism evidence="1 2">
    <name type="scientific">Thermomicrobium roseum (strain ATCC 27502 / DSM 5159 / P-2)</name>
    <dbReference type="NCBI Taxonomy" id="309801"/>
    <lineage>
        <taxon>Bacteria</taxon>
        <taxon>Pseudomonadati</taxon>
        <taxon>Thermomicrobiota</taxon>
        <taxon>Thermomicrobia</taxon>
        <taxon>Thermomicrobiales</taxon>
        <taxon>Thermomicrobiaceae</taxon>
        <taxon>Thermomicrobium</taxon>
    </lineage>
</organism>
<reference evidence="1 2" key="1">
    <citation type="journal article" date="2009" name="PLoS ONE">
        <title>Complete genome sequence of the aerobic CO-oxidizing thermophile Thermomicrobium roseum.</title>
        <authorList>
            <person name="Wu D."/>
            <person name="Raymond J."/>
            <person name="Wu M."/>
            <person name="Chatterji S."/>
            <person name="Ren Q."/>
            <person name="Graham J.E."/>
            <person name="Bryant D.A."/>
            <person name="Robb F."/>
            <person name="Colman A."/>
            <person name="Tallon L.J."/>
            <person name="Badger J.H."/>
            <person name="Madupu R."/>
            <person name="Ward N.L."/>
            <person name="Eisen J.A."/>
        </authorList>
    </citation>
    <scope>NUCLEOTIDE SEQUENCE [LARGE SCALE GENOMIC DNA]</scope>
    <source>
        <strain evidence="2">ATCC 27502 / DSM 5159 / P-2</strain>
    </source>
</reference>
<gene>
    <name evidence="1" type="ordered locus">trd_0935</name>
</gene>
<dbReference type="AlphaFoldDB" id="B9KZU0"/>
<name>B9KZU0_THERP</name>
<accession>B9KZU0</accession>
<dbReference type="Proteomes" id="UP000000447">
    <property type="component" value="Chromosome"/>
</dbReference>
<evidence type="ECO:0000313" key="2">
    <source>
        <dbReference type="Proteomes" id="UP000000447"/>
    </source>
</evidence>
<evidence type="ECO:0000313" key="1">
    <source>
        <dbReference type="EMBL" id="ACM05658.1"/>
    </source>
</evidence>
<proteinExistence type="predicted"/>
<keyword evidence="2" id="KW-1185">Reference proteome</keyword>
<dbReference type="EMBL" id="CP001275">
    <property type="protein sequence ID" value="ACM05658.1"/>
    <property type="molecule type" value="Genomic_DNA"/>
</dbReference>
<sequence>MTVDGTVEIGQAKVRRNEDWCSRELCPLHSPRGIWFYWPEKLVNKFGTDSEDVMRFGSEAMSTHVCKSAILTALRCQLGL</sequence>
<dbReference type="HOGENOM" id="CLU_2588592_0_0_0"/>